<keyword evidence="5" id="KW-1185">Reference proteome</keyword>
<dbReference type="PANTHER" id="PTHR42966:SF1">
    <property type="entry name" value="SIALIC ACID SYNTHASE"/>
    <property type="match status" value="1"/>
</dbReference>
<dbReference type="Proteomes" id="UP001462502">
    <property type="component" value="Unassembled WGS sequence"/>
</dbReference>
<dbReference type="InterPro" id="IPR051690">
    <property type="entry name" value="PseI-like"/>
</dbReference>
<dbReference type="EMBL" id="CP029554">
    <property type="protein sequence ID" value="AXE34593.1"/>
    <property type="molecule type" value="Genomic_DNA"/>
</dbReference>
<evidence type="ECO:0000313" key="2">
    <source>
        <dbReference type="EMBL" id="AXE34593.1"/>
    </source>
</evidence>
<sequence length="359" mass="39343">MDRRLQIGQRWVGEGEPAFCIAEVGINHNGDLQQAMKMIDAAKAMGADAVKFQTFKAEEFCGDPAQTYTYQSQGRSVTEPMLQMFKRHEFGVDQWRAIKRHCDSAGIVFLSTPQNIGDLQLLLELGIPAVKIGSDDFTNLPQIRRYREAGLPLLLSCGMSDMAEVHQALDAAGWFEGRPVVLLLCTSQYPTPAEDVNVAKLTTLRQGFPGLVTGFSDHSQGRDAAMLARALGACVFEKHFTLDHGLPGPDHWFSEEPRNLRAWLDGIRLADVLLGDPRVRPTPAEMEMRTLARRSVVALRDIAAGEALTEENIGLRRPGGGLSPDMLQQALGLVAAVPIRAGQKLRLGEMMANGERDAG</sequence>
<dbReference type="SUPFAM" id="SSF51269">
    <property type="entry name" value="AFP III-like domain"/>
    <property type="match status" value="1"/>
</dbReference>
<dbReference type="InterPro" id="IPR057736">
    <property type="entry name" value="SAF_PseI/NeuA/NeuB"/>
</dbReference>
<dbReference type="Pfam" id="PF03102">
    <property type="entry name" value="NeuB"/>
    <property type="match status" value="1"/>
</dbReference>
<dbReference type="InterPro" id="IPR036732">
    <property type="entry name" value="AFP_Neu5c_C_sf"/>
</dbReference>
<name>A0A344UH45_9NEIS</name>
<dbReference type="EMBL" id="JBDXMI010000001">
    <property type="protein sequence ID" value="MEO9386141.1"/>
    <property type="molecule type" value="Genomic_DNA"/>
</dbReference>
<dbReference type="GO" id="GO:0016051">
    <property type="term" value="P:carbohydrate biosynthetic process"/>
    <property type="evidence" value="ECO:0007669"/>
    <property type="project" value="InterPro"/>
</dbReference>
<dbReference type="PROSITE" id="PS50844">
    <property type="entry name" value="AFP_LIKE"/>
    <property type="match status" value="1"/>
</dbReference>
<dbReference type="PANTHER" id="PTHR42966">
    <property type="entry name" value="N-ACETYLNEURAMINATE SYNTHASE"/>
    <property type="match status" value="1"/>
</dbReference>
<dbReference type="InterPro" id="IPR013974">
    <property type="entry name" value="SAF"/>
</dbReference>
<evidence type="ECO:0000313" key="4">
    <source>
        <dbReference type="Proteomes" id="UP000252038"/>
    </source>
</evidence>
<dbReference type="KEGG" id="chri:DK842_04485"/>
<dbReference type="KEGG" id="chrb:DK843_09950"/>
<dbReference type="CDD" id="cd11615">
    <property type="entry name" value="SAF_NeuB_like"/>
    <property type="match status" value="1"/>
</dbReference>
<dbReference type="SUPFAM" id="SSF51569">
    <property type="entry name" value="Aldolase"/>
    <property type="match status" value="1"/>
</dbReference>
<reference evidence="2 4" key="1">
    <citation type="submission" date="2018-05" db="EMBL/GenBank/DDBJ databases">
        <title>Genome sequencing, assembly and analysis of the novel insecticidal bacterium, Chromobacterium phragmitis.</title>
        <authorList>
            <person name="Sparks M.E."/>
            <person name="Blackburn M.B."/>
            <person name="Gundersen-Rindal D.E."/>
        </authorList>
    </citation>
    <scope>NUCLEOTIDE SEQUENCE [LARGE SCALE GENOMIC DNA]</scope>
    <source>
        <strain evidence="2">IIBBL 274-1</strain>
    </source>
</reference>
<dbReference type="SMART" id="SM00858">
    <property type="entry name" value="SAF"/>
    <property type="match status" value="1"/>
</dbReference>
<dbReference type="AlphaFoldDB" id="A0A344UH45"/>
<evidence type="ECO:0000259" key="1">
    <source>
        <dbReference type="PROSITE" id="PS50844"/>
    </source>
</evidence>
<dbReference type="Proteomes" id="UP000252038">
    <property type="component" value="Chromosome"/>
</dbReference>
<reference evidence="3 5" key="2">
    <citation type="submission" date="2024-05" db="EMBL/GenBank/DDBJ databases">
        <authorList>
            <person name="De Oliveira J.P."/>
            <person name="Noriler S.A."/>
            <person name="De Oliveira A.G."/>
            <person name="Sipoli D.S."/>
        </authorList>
    </citation>
    <scope>NUCLEOTIDE SEQUENCE [LARGE SCALE GENOMIC DNA]</scope>
    <source>
        <strain evidence="3 5">LABIM192</strain>
    </source>
</reference>
<dbReference type="Gene3D" id="3.20.20.70">
    <property type="entry name" value="Aldolase class I"/>
    <property type="match status" value="1"/>
</dbReference>
<evidence type="ECO:0000313" key="5">
    <source>
        <dbReference type="Proteomes" id="UP001462502"/>
    </source>
</evidence>
<dbReference type="InterPro" id="IPR013132">
    <property type="entry name" value="PseI/NeuA/B-like_N"/>
</dbReference>
<accession>A0A344UH45</accession>
<gene>
    <name evidence="3" type="ORF">ABI908_18755</name>
    <name evidence="2" type="ORF">DK843_09950</name>
</gene>
<evidence type="ECO:0000313" key="3">
    <source>
        <dbReference type="EMBL" id="MEO9386141.1"/>
    </source>
</evidence>
<dbReference type="GO" id="GO:0047444">
    <property type="term" value="F:N-acylneuraminate-9-phosphate synthase activity"/>
    <property type="evidence" value="ECO:0007669"/>
    <property type="project" value="TreeGrafter"/>
</dbReference>
<organism evidence="2 4">
    <name type="scientific">Chromobacterium phragmitis</name>
    <dbReference type="NCBI Taxonomy" id="2202141"/>
    <lineage>
        <taxon>Bacteria</taxon>
        <taxon>Pseudomonadati</taxon>
        <taxon>Pseudomonadota</taxon>
        <taxon>Betaproteobacteria</taxon>
        <taxon>Neisseriales</taxon>
        <taxon>Chromobacteriaceae</taxon>
        <taxon>Chromobacterium</taxon>
    </lineage>
</organism>
<dbReference type="InterPro" id="IPR006190">
    <property type="entry name" value="SAF_AFP_Neu5Ac"/>
</dbReference>
<dbReference type="Pfam" id="PF08666">
    <property type="entry name" value="SAF"/>
    <property type="match status" value="1"/>
</dbReference>
<feature type="domain" description="AFP-like" evidence="1">
    <location>
        <begin position="295"/>
        <end position="353"/>
    </location>
</feature>
<dbReference type="InterPro" id="IPR013785">
    <property type="entry name" value="Aldolase_TIM"/>
</dbReference>
<dbReference type="Gene3D" id="3.90.1210.10">
    <property type="entry name" value="Antifreeze-like/N-acetylneuraminic acid synthase C-terminal domain"/>
    <property type="match status" value="1"/>
</dbReference>
<dbReference type="RefSeq" id="WP_114060281.1">
    <property type="nucleotide sequence ID" value="NZ_CP029495.1"/>
</dbReference>
<dbReference type="OrthoDB" id="9781701at2"/>
<protein>
    <submittedName>
        <fullName evidence="2 3">N-acetylneuraminate synthase</fullName>
    </submittedName>
</protein>
<proteinExistence type="predicted"/>